<dbReference type="PANTHER" id="PTHR19338">
    <property type="entry name" value="TRANSLOCASE OF INNER MITOCHONDRIAL MEMBRANE 13 HOMOLOG"/>
    <property type="match status" value="1"/>
</dbReference>
<comment type="caution">
    <text evidence="2">The sequence shown here is derived from an EMBL/GenBank/DDBJ whole genome shotgun (WGS) entry which is preliminary data.</text>
</comment>
<dbReference type="EMBL" id="JBEAFC010000003">
    <property type="protein sequence ID" value="KAL1562104.1"/>
    <property type="molecule type" value="Genomic_DNA"/>
</dbReference>
<protein>
    <submittedName>
        <fullName evidence="2">Disease resistance protein</fullName>
    </submittedName>
</protein>
<keyword evidence="1" id="KW-0175">Coiled coil</keyword>
<keyword evidence="3" id="KW-1185">Reference proteome</keyword>
<accession>A0ABD1I3D6</accession>
<sequence>MAYNLQPLITILEGILDPQQTRWIVDGNNPQLQSLLDKATSLQQLLDKSPHTKINSLESQIREAAHQAEDILESHMVDQMLSGSDCARFTLSTPDLQQVARALDSVMEQAENLMETTRELDSAVLKVDDKKVRSSSSTNIVVGIDADLEQLMDRLTSTEKKLEIIPIVGMGGVGGIHAHGCSRISRWREEL</sequence>
<dbReference type="PANTHER" id="PTHR19338:SF73">
    <property type="entry name" value="DISEASE RESISTANCE PROTEIN RGA2-LIKE"/>
    <property type="match status" value="1"/>
</dbReference>
<dbReference type="AlphaFoldDB" id="A0ABD1I3D6"/>
<gene>
    <name evidence="2" type="ORF">AAHA92_04720</name>
</gene>
<feature type="coiled-coil region" evidence="1">
    <location>
        <begin position="54"/>
        <end position="120"/>
    </location>
</feature>
<dbReference type="InterPro" id="IPR027417">
    <property type="entry name" value="P-loop_NTPase"/>
</dbReference>
<dbReference type="Gene3D" id="3.40.50.300">
    <property type="entry name" value="P-loop containing nucleotide triphosphate hydrolases"/>
    <property type="match status" value="1"/>
</dbReference>
<dbReference type="Gene3D" id="1.20.5.4130">
    <property type="match status" value="1"/>
</dbReference>
<evidence type="ECO:0000313" key="2">
    <source>
        <dbReference type="EMBL" id="KAL1562104.1"/>
    </source>
</evidence>
<dbReference type="Proteomes" id="UP001567538">
    <property type="component" value="Unassembled WGS sequence"/>
</dbReference>
<evidence type="ECO:0000313" key="3">
    <source>
        <dbReference type="Proteomes" id="UP001567538"/>
    </source>
</evidence>
<proteinExistence type="predicted"/>
<evidence type="ECO:0000256" key="1">
    <source>
        <dbReference type="SAM" id="Coils"/>
    </source>
</evidence>
<reference evidence="2 3" key="1">
    <citation type="submission" date="2024-06" db="EMBL/GenBank/DDBJ databases">
        <title>A chromosome level genome sequence of Diviner's sage (Salvia divinorum).</title>
        <authorList>
            <person name="Ford S.A."/>
            <person name="Ro D.-K."/>
            <person name="Ness R.W."/>
            <person name="Phillips M.A."/>
        </authorList>
    </citation>
    <scope>NUCLEOTIDE SEQUENCE [LARGE SCALE GENOMIC DNA]</scope>
    <source>
        <strain evidence="2">SAF-2024a</strain>
        <tissue evidence="2">Leaf</tissue>
    </source>
</reference>
<organism evidence="2 3">
    <name type="scientific">Salvia divinorum</name>
    <name type="common">Maria pastora</name>
    <name type="synonym">Diviner's sage</name>
    <dbReference type="NCBI Taxonomy" id="28513"/>
    <lineage>
        <taxon>Eukaryota</taxon>
        <taxon>Viridiplantae</taxon>
        <taxon>Streptophyta</taxon>
        <taxon>Embryophyta</taxon>
        <taxon>Tracheophyta</taxon>
        <taxon>Spermatophyta</taxon>
        <taxon>Magnoliopsida</taxon>
        <taxon>eudicotyledons</taxon>
        <taxon>Gunneridae</taxon>
        <taxon>Pentapetalae</taxon>
        <taxon>asterids</taxon>
        <taxon>lamiids</taxon>
        <taxon>Lamiales</taxon>
        <taxon>Lamiaceae</taxon>
        <taxon>Nepetoideae</taxon>
        <taxon>Mentheae</taxon>
        <taxon>Salviinae</taxon>
        <taxon>Salvia</taxon>
        <taxon>Salvia subgen. Calosphace</taxon>
    </lineage>
</organism>
<name>A0ABD1I3D6_SALDI</name>